<dbReference type="NCBIfam" id="TIGR00099">
    <property type="entry name" value="Cof-subfamily"/>
    <property type="match status" value="1"/>
</dbReference>
<gene>
    <name evidence="1" type="ORF">SAMN05421804_101475</name>
</gene>
<dbReference type="EMBL" id="FNDZ01000001">
    <property type="protein sequence ID" value="SDI01761.1"/>
    <property type="molecule type" value="Genomic_DNA"/>
</dbReference>
<dbReference type="SFLD" id="SFLDG01144">
    <property type="entry name" value="C2.B.4:_PGP_Like"/>
    <property type="match status" value="1"/>
</dbReference>
<dbReference type="PANTHER" id="PTHR10000:SF8">
    <property type="entry name" value="HAD SUPERFAMILY HYDROLASE-LIKE, TYPE 3"/>
    <property type="match status" value="1"/>
</dbReference>
<organism evidence="1 2">
    <name type="scientific">Proteiniclasticum ruminis</name>
    <dbReference type="NCBI Taxonomy" id="398199"/>
    <lineage>
        <taxon>Bacteria</taxon>
        <taxon>Bacillati</taxon>
        <taxon>Bacillota</taxon>
        <taxon>Clostridia</taxon>
        <taxon>Eubacteriales</taxon>
        <taxon>Clostridiaceae</taxon>
        <taxon>Proteiniclasticum</taxon>
    </lineage>
</organism>
<dbReference type="InterPro" id="IPR006379">
    <property type="entry name" value="HAD-SF_hydro_IIB"/>
</dbReference>
<dbReference type="PANTHER" id="PTHR10000">
    <property type="entry name" value="PHOSPHOSERINE PHOSPHATASE"/>
    <property type="match status" value="1"/>
</dbReference>
<protein>
    <recommendedName>
        <fullName evidence="3">Cof subfamily of IIB subfamily of haloacid dehalogenase superfamily/HAD-superfamily hydrolase, subfamily IIB</fullName>
    </recommendedName>
</protein>
<dbReference type="Gene3D" id="3.30.1240.10">
    <property type="match status" value="1"/>
</dbReference>
<dbReference type="GO" id="GO:0016791">
    <property type="term" value="F:phosphatase activity"/>
    <property type="evidence" value="ECO:0007669"/>
    <property type="project" value="UniProtKB-ARBA"/>
</dbReference>
<dbReference type="NCBIfam" id="TIGR01484">
    <property type="entry name" value="HAD-SF-IIB"/>
    <property type="match status" value="1"/>
</dbReference>
<reference evidence="1 2" key="1">
    <citation type="submission" date="2016-10" db="EMBL/GenBank/DDBJ databases">
        <authorList>
            <person name="de Groot N.N."/>
        </authorList>
    </citation>
    <scope>NUCLEOTIDE SEQUENCE [LARGE SCALE GENOMIC DNA]</scope>
    <source>
        <strain evidence="1 2">CGMCC 1.5058</strain>
    </source>
</reference>
<dbReference type="InterPro" id="IPR023214">
    <property type="entry name" value="HAD_sf"/>
</dbReference>
<dbReference type="GO" id="GO:0000287">
    <property type="term" value="F:magnesium ion binding"/>
    <property type="evidence" value="ECO:0007669"/>
    <property type="project" value="TreeGrafter"/>
</dbReference>
<dbReference type="GO" id="GO:0005829">
    <property type="term" value="C:cytosol"/>
    <property type="evidence" value="ECO:0007669"/>
    <property type="project" value="TreeGrafter"/>
</dbReference>
<accession>A0A1G8H5D9</accession>
<name>A0A1G8H5D9_9CLOT</name>
<proteinExistence type="predicted"/>
<evidence type="ECO:0008006" key="3">
    <source>
        <dbReference type="Google" id="ProtNLM"/>
    </source>
</evidence>
<evidence type="ECO:0000313" key="2">
    <source>
        <dbReference type="Proteomes" id="UP000183255"/>
    </source>
</evidence>
<dbReference type="Pfam" id="PF08282">
    <property type="entry name" value="Hydrolase_3"/>
    <property type="match status" value="1"/>
</dbReference>
<evidence type="ECO:0000313" key="1">
    <source>
        <dbReference type="EMBL" id="SDI01761.1"/>
    </source>
</evidence>
<dbReference type="AlphaFoldDB" id="A0A1G8H5D9"/>
<dbReference type="CDD" id="cd07516">
    <property type="entry name" value="HAD_Pase"/>
    <property type="match status" value="1"/>
</dbReference>
<dbReference type="InterPro" id="IPR000150">
    <property type="entry name" value="Cof"/>
</dbReference>
<dbReference type="SFLD" id="SFLDG01140">
    <property type="entry name" value="C2.B:_Phosphomannomutase_and_P"/>
    <property type="match status" value="1"/>
</dbReference>
<dbReference type="RefSeq" id="WP_031573583.1">
    <property type="nucleotide sequence ID" value="NZ_DAMAXS010000011.1"/>
</dbReference>
<dbReference type="PROSITE" id="PS01229">
    <property type="entry name" value="COF_2"/>
    <property type="match status" value="1"/>
</dbReference>
<dbReference type="Gene3D" id="3.40.50.1000">
    <property type="entry name" value="HAD superfamily/HAD-like"/>
    <property type="match status" value="1"/>
</dbReference>
<dbReference type="InterPro" id="IPR036412">
    <property type="entry name" value="HAD-like_sf"/>
</dbReference>
<dbReference type="Proteomes" id="UP000183255">
    <property type="component" value="Unassembled WGS sequence"/>
</dbReference>
<dbReference type="SUPFAM" id="SSF56784">
    <property type="entry name" value="HAD-like"/>
    <property type="match status" value="1"/>
</dbReference>
<dbReference type="SFLD" id="SFLDS00003">
    <property type="entry name" value="Haloacid_Dehalogenase"/>
    <property type="match status" value="1"/>
</dbReference>
<sequence length="277" mass="31177">MYKMICIDIDGTLIRDDLTVSERVKDAVRKAKEKGIVVALSTGRMHQSALQYSDELGLTDPIVSSNGAYVSDRDRDVIYYEENLALEDILSIDETLKKFDTKINWYNHGTMYVAEYRDYVGRYERLSKTLPENRRIHIRYITEEFTIKDILSETGNTIQKGIVFPAMEKIASIKEEMMKNKRVKVVSSGADNVEFTSYKADKGLGVLALAKELGIHAEEIIAVGDSENDLPMLKVVGMPVAMGNAMESLFPHVKYITDSNMNDGVASLIEKFILNEG</sequence>